<dbReference type="EMBL" id="VUNQ01000017">
    <property type="protein sequence ID" value="MSU01675.1"/>
    <property type="molecule type" value="Genomic_DNA"/>
</dbReference>
<dbReference type="InterPro" id="IPR053959">
    <property type="entry name" value="YvlB/LiaX_N"/>
</dbReference>
<dbReference type="RefSeq" id="WP_154440082.1">
    <property type="nucleotide sequence ID" value="NZ_JAHLPJ010000001.1"/>
</dbReference>
<dbReference type="InterPro" id="IPR025164">
    <property type="entry name" value="Toastrack_DUF4097"/>
</dbReference>
<evidence type="ECO:0000313" key="4">
    <source>
        <dbReference type="Proteomes" id="UP000469523"/>
    </source>
</evidence>
<sequence>MKEEKMMILSMLEEGKITSQEAIKLMEALEDIEFPKETEVIKEEKNEKHKEKETSKPIFNSLEDIGSDIGSALSSMFEGLKGIGNPFNFIGNYETIVTDLDMDLSEIENPSLDFKAINGSIKLRPADENKLIIKSTCKYKNGLLNLNEPYFDFYANENKIIFSPKYNSNISISLDVFIPKRDYDEIILTSSNGKIDIEDLNTNILKCITNNSSIDILDVNSKEIDLSTKNSRIECRDTKAIFLKATTSNSNIYLMDVIATEIEAKTANAKIIVNDIDAFNVVLKTSNSPIEVEDVTCDIINLTTSNSKINLDNIDRDRVKEIELYTSNGPITLEINETNKDIYFDLETSIGNISLDFPDLIYKINKQANLGSRKIVAHSVNFSESQDSTKVIASTSNGSIKIY</sequence>
<feature type="domain" description="DUF4097" evidence="1">
    <location>
        <begin position="160"/>
        <end position="402"/>
    </location>
</feature>
<name>A0A6N7XYW3_9FIRM</name>
<keyword evidence="4" id="KW-1185">Reference proteome</keyword>
<dbReference type="Pfam" id="PF13349">
    <property type="entry name" value="DUF4097"/>
    <property type="match status" value="1"/>
</dbReference>
<reference evidence="3 4" key="1">
    <citation type="submission" date="2019-09" db="EMBL/GenBank/DDBJ databases">
        <title>In-depth cultivation of the pig gut microbiome towards novel bacterial diversity and tailored functional studies.</title>
        <authorList>
            <person name="Wylensek D."/>
            <person name="Hitch T.C.A."/>
            <person name="Clavel T."/>
        </authorList>
    </citation>
    <scope>NUCLEOTIDE SEQUENCE [LARGE SCALE GENOMIC DNA]</scope>
    <source>
        <strain evidence="3 4">WCA3-693-APC-4?</strain>
    </source>
</reference>
<accession>A0A6N7XYW3</accession>
<organism evidence="3 4">
    <name type="scientific">Tissierella pigra</name>
    <dbReference type="NCBI Taxonomy" id="2607614"/>
    <lineage>
        <taxon>Bacteria</taxon>
        <taxon>Bacillati</taxon>
        <taxon>Bacillota</taxon>
        <taxon>Tissierellia</taxon>
        <taxon>Tissierellales</taxon>
        <taxon>Tissierellaceae</taxon>
        <taxon>Tissierella</taxon>
    </lineage>
</organism>
<proteinExistence type="predicted"/>
<evidence type="ECO:0000259" key="2">
    <source>
        <dbReference type="Pfam" id="PF22746"/>
    </source>
</evidence>
<dbReference type="Pfam" id="PF22746">
    <property type="entry name" value="SHOCT-like_DUF2089-C"/>
    <property type="match status" value="1"/>
</dbReference>
<comment type="caution">
    <text evidence="3">The sequence shown here is derived from an EMBL/GenBank/DDBJ whole genome shotgun (WGS) entry which is preliminary data.</text>
</comment>
<dbReference type="Proteomes" id="UP000469523">
    <property type="component" value="Unassembled WGS sequence"/>
</dbReference>
<evidence type="ECO:0000313" key="3">
    <source>
        <dbReference type="EMBL" id="MSU01675.1"/>
    </source>
</evidence>
<gene>
    <name evidence="3" type="ORF">FYJ83_09375</name>
</gene>
<feature type="domain" description="YvlB/LiaX N-terminal" evidence="2">
    <location>
        <begin position="3"/>
        <end position="32"/>
    </location>
</feature>
<protein>
    <submittedName>
        <fullName evidence="3">DUF4097 family beta strand repeat protein</fullName>
    </submittedName>
</protein>
<evidence type="ECO:0000259" key="1">
    <source>
        <dbReference type="Pfam" id="PF13349"/>
    </source>
</evidence>
<dbReference type="AlphaFoldDB" id="A0A6N7XYW3"/>